<keyword evidence="7 13" id="KW-0548">Nucleotidyltransferase</keyword>
<evidence type="ECO:0000256" key="10">
    <source>
        <dbReference type="ARBA" id="ARBA00029774"/>
    </source>
</evidence>
<keyword evidence="8" id="KW-0547">Nucleotide-binding</keyword>
<comment type="caution">
    <text evidence="13">The sequence shown here is derived from an EMBL/GenBank/DDBJ whole genome shotgun (WGS) entry which is preliminary data.</text>
</comment>
<keyword evidence="5 13" id="KW-0808">Transferase</keyword>
<sequence>MATEILPISRQMPEWEAVSAAARVIDSGGVICFPTDTVYGFAASIYCDDALARLRALKTRRSEEPFVIIASDMGVVRELATGVTARHRKLIDTYWPGPLTIVFGASDLVPEGVVGHSKTVALRVPDDILTQSILRACGMPLAAPSANIKGKRPAVCPEDVLEHFDGKIDLLLDGGLIESSEPSTIVKVGGRKLEVLRPGRVSLGKM</sequence>
<proteinExistence type="inferred from homology"/>
<dbReference type="InterPro" id="IPR006070">
    <property type="entry name" value="Sua5-like_dom"/>
</dbReference>
<evidence type="ECO:0000256" key="2">
    <source>
        <dbReference type="ARBA" id="ARBA00007663"/>
    </source>
</evidence>
<comment type="similarity">
    <text evidence="2">Belongs to the SUA5 family.</text>
</comment>
<evidence type="ECO:0000256" key="8">
    <source>
        <dbReference type="ARBA" id="ARBA00022741"/>
    </source>
</evidence>
<dbReference type="PANTHER" id="PTHR17490">
    <property type="entry name" value="SUA5"/>
    <property type="match status" value="1"/>
</dbReference>
<evidence type="ECO:0000256" key="6">
    <source>
        <dbReference type="ARBA" id="ARBA00022694"/>
    </source>
</evidence>
<dbReference type="SUPFAM" id="SSF55821">
    <property type="entry name" value="YrdC/RibB"/>
    <property type="match status" value="1"/>
</dbReference>
<dbReference type="InterPro" id="IPR050156">
    <property type="entry name" value="TC-AMP_synthase_SUA5"/>
</dbReference>
<evidence type="ECO:0000256" key="9">
    <source>
        <dbReference type="ARBA" id="ARBA00022840"/>
    </source>
</evidence>
<evidence type="ECO:0000256" key="4">
    <source>
        <dbReference type="ARBA" id="ARBA00022490"/>
    </source>
</evidence>
<evidence type="ECO:0000256" key="7">
    <source>
        <dbReference type="ARBA" id="ARBA00022695"/>
    </source>
</evidence>
<keyword evidence="9" id="KW-0067">ATP-binding</keyword>
<reference evidence="13 14" key="1">
    <citation type="submission" date="2024-09" db="EMBL/GenBank/DDBJ databases">
        <authorList>
            <person name="D'Angelo T."/>
        </authorList>
    </citation>
    <scope>NUCLEOTIDE SEQUENCE [LARGE SCALE GENOMIC DNA]</scope>
    <source>
        <strain evidence="13">SAG AM-311-F02</strain>
    </source>
</reference>
<evidence type="ECO:0000256" key="5">
    <source>
        <dbReference type="ARBA" id="ARBA00022679"/>
    </source>
</evidence>
<dbReference type="PANTHER" id="PTHR17490:SF16">
    <property type="entry name" value="THREONYLCARBAMOYL-AMP SYNTHASE"/>
    <property type="match status" value="1"/>
</dbReference>
<accession>A0ABV6YQD5</accession>
<dbReference type="Proteomes" id="UP001594288">
    <property type="component" value="Unassembled WGS sequence"/>
</dbReference>
<dbReference type="EMBL" id="JBHPEI010000071">
    <property type="protein sequence ID" value="MFC1800122.1"/>
    <property type="molecule type" value="Genomic_DNA"/>
</dbReference>
<evidence type="ECO:0000256" key="11">
    <source>
        <dbReference type="ARBA" id="ARBA00048366"/>
    </source>
</evidence>
<comment type="catalytic activity">
    <reaction evidence="11">
        <text>L-threonine + hydrogencarbonate + ATP = L-threonylcarbamoyladenylate + diphosphate + H2O</text>
        <dbReference type="Rhea" id="RHEA:36407"/>
        <dbReference type="ChEBI" id="CHEBI:15377"/>
        <dbReference type="ChEBI" id="CHEBI:17544"/>
        <dbReference type="ChEBI" id="CHEBI:30616"/>
        <dbReference type="ChEBI" id="CHEBI:33019"/>
        <dbReference type="ChEBI" id="CHEBI:57926"/>
        <dbReference type="ChEBI" id="CHEBI:73682"/>
        <dbReference type="EC" id="2.7.7.87"/>
    </reaction>
</comment>
<organism evidence="13 14">
    <name type="scientific">Eiseniibacteriota bacterium</name>
    <dbReference type="NCBI Taxonomy" id="2212470"/>
    <lineage>
        <taxon>Bacteria</taxon>
        <taxon>Candidatus Eiseniibacteriota</taxon>
    </lineage>
</organism>
<evidence type="ECO:0000256" key="1">
    <source>
        <dbReference type="ARBA" id="ARBA00004496"/>
    </source>
</evidence>
<dbReference type="NCBIfam" id="TIGR00057">
    <property type="entry name" value="L-threonylcarbamoyladenylate synthase"/>
    <property type="match status" value="1"/>
</dbReference>
<gene>
    <name evidence="13" type="ORF">ACFL2Z_04340</name>
</gene>
<dbReference type="Pfam" id="PF01300">
    <property type="entry name" value="Sua5_yciO_yrdC"/>
    <property type="match status" value="1"/>
</dbReference>
<protein>
    <recommendedName>
        <fullName evidence="10">L-threonylcarbamoyladenylate synthase</fullName>
        <ecNumber evidence="3">2.7.7.87</ecNumber>
    </recommendedName>
    <alternativeName>
        <fullName evidence="10">L-threonylcarbamoyladenylate synthase</fullName>
    </alternativeName>
</protein>
<keyword evidence="14" id="KW-1185">Reference proteome</keyword>
<dbReference type="PROSITE" id="PS51163">
    <property type="entry name" value="YRDC"/>
    <property type="match status" value="1"/>
</dbReference>
<dbReference type="Gene3D" id="3.90.870.10">
    <property type="entry name" value="DHBP synthase"/>
    <property type="match status" value="1"/>
</dbReference>
<dbReference type="GO" id="GO:0061710">
    <property type="term" value="F:L-threonylcarbamoyladenylate synthase"/>
    <property type="evidence" value="ECO:0007669"/>
    <property type="project" value="UniProtKB-EC"/>
</dbReference>
<keyword evidence="4" id="KW-0963">Cytoplasm</keyword>
<evidence type="ECO:0000313" key="13">
    <source>
        <dbReference type="EMBL" id="MFC1800122.1"/>
    </source>
</evidence>
<dbReference type="EC" id="2.7.7.87" evidence="3"/>
<evidence type="ECO:0000259" key="12">
    <source>
        <dbReference type="PROSITE" id="PS51163"/>
    </source>
</evidence>
<evidence type="ECO:0000313" key="14">
    <source>
        <dbReference type="Proteomes" id="UP001594288"/>
    </source>
</evidence>
<name>A0ABV6YQD5_UNCEI</name>
<dbReference type="InterPro" id="IPR017945">
    <property type="entry name" value="DHBP_synth_RibB-like_a/b_dom"/>
</dbReference>
<keyword evidence="6" id="KW-0819">tRNA processing</keyword>
<evidence type="ECO:0000256" key="3">
    <source>
        <dbReference type="ARBA" id="ARBA00012584"/>
    </source>
</evidence>
<comment type="subcellular location">
    <subcellularLocation>
        <location evidence="1">Cytoplasm</location>
    </subcellularLocation>
</comment>
<feature type="domain" description="YrdC-like" evidence="12">
    <location>
        <begin position="15"/>
        <end position="201"/>
    </location>
</feature>